<dbReference type="Proteomes" id="UP000507962">
    <property type="component" value="Unassembled WGS sequence"/>
</dbReference>
<organism evidence="3 4">
    <name type="scientific">Desulfoluna butyratoxydans</name>
    <dbReference type="NCBI Taxonomy" id="231438"/>
    <lineage>
        <taxon>Bacteria</taxon>
        <taxon>Pseudomonadati</taxon>
        <taxon>Thermodesulfobacteriota</taxon>
        <taxon>Desulfobacteria</taxon>
        <taxon>Desulfobacterales</taxon>
        <taxon>Desulfolunaceae</taxon>
        <taxon>Desulfoluna</taxon>
    </lineage>
</organism>
<dbReference type="InterPro" id="IPR006121">
    <property type="entry name" value="HMA_dom"/>
</dbReference>
<dbReference type="InterPro" id="IPR017969">
    <property type="entry name" value="Heavy-metal-associated_CS"/>
</dbReference>
<dbReference type="FunFam" id="3.30.70.100:FF:000005">
    <property type="entry name" value="Copper-exporting P-type ATPase A"/>
    <property type="match status" value="1"/>
</dbReference>
<dbReference type="InterPro" id="IPR001802">
    <property type="entry name" value="MerP/CopZ"/>
</dbReference>
<evidence type="ECO:0000259" key="2">
    <source>
        <dbReference type="PROSITE" id="PS50846"/>
    </source>
</evidence>
<dbReference type="SUPFAM" id="SSF55008">
    <property type="entry name" value="HMA, heavy metal-associated domain"/>
    <property type="match status" value="1"/>
</dbReference>
<dbReference type="PANTHER" id="PTHR46594:SF4">
    <property type="entry name" value="P-TYPE CATION-TRANSPORTING ATPASE"/>
    <property type="match status" value="1"/>
</dbReference>
<dbReference type="InterPro" id="IPR036163">
    <property type="entry name" value="HMA_dom_sf"/>
</dbReference>
<dbReference type="EMBL" id="CAADHO010000002">
    <property type="protein sequence ID" value="VFQ43489.1"/>
    <property type="molecule type" value="Genomic_DNA"/>
</dbReference>
<dbReference type="Pfam" id="PF00403">
    <property type="entry name" value="HMA"/>
    <property type="match status" value="1"/>
</dbReference>
<accession>A0A4U8YK69</accession>
<dbReference type="PROSITE" id="PS50846">
    <property type="entry name" value="HMA_2"/>
    <property type="match status" value="1"/>
</dbReference>
<reference evidence="3 4" key="1">
    <citation type="submission" date="2019-03" db="EMBL/GenBank/DDBJ databases">
        <authorList>
            <person name="Nijsse B."/>
        </authorList>
    </citation>
    <scope>NUCLEOTIDE SEQUENCE [LARGE SCALE GENOMIC DNA]</scope>
    <source>
        <strain evidence="3">Desulfoluna butyratoxydans MSL71</strain>
    </source>
</reference>
<dbReference type="GO" id="GO:0046872">
    <property type="term" value="F:metal ion binding"/>
    <property type="evidence" value="ECO:0007669"/>
    <property type="project" value="UniProtKB-KW"/>
</dbReference>
<evidence type="ECO:0000313" key="3">
    <source>
        <dbReference type="EMBL" id="VFQ43489.1"/>
    </source>
</evidence>
<keyword evidence="4" id="KW-1185">Reference proteome</keyword>
<dbReference type="CDD" id="cd00371">
    <property type="entry name" value="HMA"/>
    <property type="match status" value="1"/>
</dbReference>
<gene>
    <name evidence="3" type="ORF">MSL71_11240</name>
</gene>
<feature type="domain" description="HMA" evidence="2">
    <location>
        <begin position="36"/>
        <end position="102"/>
    </location>
</feature>
<evidence type="ECO:0000313" key="4">
    <source>
        <dbReference type="Proteomes" id="UP000507962"/>
    </source>
</evidence>
<dbReference type="PRINTS" id="PR00946">
    <property type="entry name" value="HGSCAVENGER"/>
</dbReference>
<evidence type="ECO:0000256" key="1">
    <source>
        <dbReference type="ARBA" id="ARBA00022723"/>
    </source>
</evidence>
<proteinExistence type="predicted"/>
<dbReference type="AlphaFoldDB" id="A0A4U8YK69"/>
<dbReference type="PANTHER" id="PTHR46594">
    <property type="entry name" value="P-TYPE CATION-TRANSPORTING ATPASE"/>
    <property type="match status" value="1"/>
</dbReference>
<protein>
    <submittedName>
        <fullName evidence="3">Heavy metal-associated domain hma</fullName>
    </submittedName>
</protein>
<dbReference type="PROSITE" id="PS01047">
    <property type="entry name" value="HMA_1"/>
    <property type="match status" value="1"/>
</dbReference>
<name>A0A4U8YK69_9BACT</name>
<keyword evidence="1" id="KW-0479">Metal-binding</keyword>
<dbReference type="Gene3D" id="3.30.70.100">
    <property type="match status" value="1"/>
</dbReference>
<sequence>MRGIRRTLNLPALLMMCFILLTFTMPVGSAWAGQNQSIELPITGMTCAACSLAVKTVLKRLDGIHQVRVSFEKKTAVVIYNPQQVTPEQMAQAVNDTGKFGTDLHAVENYPQREDTKNGSKNLLLFQSQ</sequence>
<dbReference type="RefSeq" id="WP_180137694.1">
    <property type="nucleotide sequence ID" value="NZ_CAADHO010000002.1"/>
</dbReference>